<feature type="compositionally biased region" description="Basic and acidic residues" evidence="1">
    <location>
        <begin position="52"/>
        <end position="65"/>
    </location>
</feature>
<name>A0A317DP54_9ACTN</name>
<feature type="compositionally biased region" description="Basic residues" evidence="1">
    <location>
        <begin position="122"/>
        <end position="133"/>
    </location>
</feature>
<accession>A0A317DP54</accession>
<feature type="compositionally biased region" description="Polar residues" evidence="1">
    <location>
        <begin position="161"/>
        <end position="171"/>
    </location>
</feature>
<feature type="compositionally biased region" description="Basic and acidic residues" evidence="1">
    <location>
        <begin position="108"/>
        <end position="121"/>
    </location>
</feature>
<dbReference type="EMBL" id="QGKS01000150">
    <property type="protein sequence ID" value="PWR16124.1"/>
    <property type="molecule type" value="Genomic_DNA"/>
</dbReference>
<organism evidence="2 3">
    <name type="scientific">Micromonospora sicca</name>
    <dbReference type="NCBI Taxonomy" id="2202420"/>
    <lineage>
        <taxon>Bacteria</taxon>
        <taxon>Bacillati</taxon>
        <taxon>Actinomycetota</taxon>
        <taxon>Actinomycetes</taxon>
        <taxon>Micromonosporales</taxon>
        <taxon>Micromonosporaceae</taxon>
        <taxon>Micromonospora</taxon>
    </lineage>
</organism>
<feature type="non-terminal residue" evidence="2">
    <location>
        <position position="1"/>
    </location>
</feature>
<reference evidence="2 3" key="1">
    <citation type="submission" date="2018-05" db="EMBL/GenBank/DDBJ databases">
        <title>Micromonosporas from Atacama Desert.</title>
        <authorList>
            <person name="Carro L."/>
            <person name="Golinska P."/>
            <person name="Klenk H.-P."/>
            <person name="Goodfellow M."/>
        </authorList>
    </citation>
    <scope>NUCLEOTIDE SEQUENCE [LARGE SCALE GENOMIC DNA]</scope>
    <source>
        <strain evidence="2 3">4G51</strain>
    </source>
</reference>
<comment type="caution">
    <text evidence="2">The sequence shown here is derived from an EMBL/GenBank/DDBJ whole genome shotgun (WGS) entry which is preliminary data.</text>
</comment>
<sequence>LRLDLADGADPAEVSRQVARLLQDRMGLAAAPQNLPGMPATPPPPVRRRSERRAAETRPAEERAGASRTGPAPADPRATDSRDPRAPESRPGQEPEGRAGRLAEASDPESRNEARAEPETPRRRRPAAPHRGRATVEETSLAAAPAGAATGSPATLGTSYSGGQMTTTETAPSRPLDTGGAPGPRVVIDHVQVSTFGLDATVEVRLIAADATAEGHSTGPAVDGYVLRLCAVAAAAAVDELLRGAVQPGDRGRCFVEHTAVVPFGNCEVATVVVLLVCDGWVEQLAGSALVAGDPRQAVVRATLAAVNRRLEALLA</sequence>
<dbReference type="Proteomes" id="UP000246050">
    <property type="component" value="Unassembled WGS sequence"/>
</dbReference>
<evidence type="ECO:0000256" key="1">
    <source>
        <dbReference type="SAM" id="MobiDB-lite"/>
    </source>
</evidence>
<protein>
    <submittedName>
        <fullName evidence="2">Uncharacterized protein</fullName>
    </submittedName>
</protein>
<proteinExistence type="predicted"/>
<feature type="region of interest" description="Disordered" evidence="1">
    <location>
        <begin position="25"/>
        <end position="183"/>
    </location>
</feature>
<dbReference type="AlphaFoldDB" id="A0A317DP54"/>
<evidence type="ECO:0000313" key="3">
    <source>
        <dbReference type="Proteomes" id="UP000246050"/>
    </source>
</evidence>
<gene>
    <name evidence="2" type="ORF">DKT69_07310</name>
</gene>
<feature type="compositionally biased region" description="Low complexity" evidence="1">
    <location>
        <begin position="139"/>
        <end position="159"/>
    </location>
</feature>
<feature type="compositionally biased region" description="Basic and acidic residues" evidence="1">
    <location>
        <begin position="77"/>
        <end position="101"/>
    </location>
</feature>
<evidence type="ECO:0000313" key="2">
    <source>
        <dbReference type="EMBL" id="PWR16124.1"/>
    </source>
</evidence>